<reference evidence="1" key="1">
    <citation type="submission" date="2023-01" db="EMBL/GenBank/DDBJ databases">
        <title>Metagenome sequencing of chrysophaentin producing Chrysophaeum taylorii.</title>
        <authorList>
            <person name="Davison J."/>
            <person name="Bewley C."/>
        </authorList>
    </citation>
    <scope>NUCLEOTIDE SEQUENCE</scope>
    <source>
        <strain evidence="1">NIES-1699</strain>
    </source>
</reference>
<dbReference type="InterPro" id="IPR012337">
    <property type="entry name" value="RNaseH-like_sf"/>
</dbReference>
<organism evidence="1 2">
    <name type="scientific">Chrysophaeum taylorii</name>
    <dbReference type="NCBI Taxonomy" id="2483200"/>
    <lineage>
        <taxon>Eukaryota</taxon>
        <taxon>Sar</taxon>
        <taxon>Stramenopiles</taxon>
        <taxon>Ochrophyta</taxon>
        <taxon>Pelagophyceae</taxon>
        <taxon>Pelagomonadales</taxon>
        <taxon>Pelagomonadaceae</taxon>
        <taxon>Chrysophaeum</taxon>
    </lineage>
</organism>
<dbReference type="Gene3D" id="3.30.420.140">
    <property type="entry name" value="YqgF/RNase H-like domain"/>
    <property type="match status" value="1"/>
</dbReference>
<dbReference type="InterPro" id="IPR037027">
    <property type="entry name" value="YqgF/RNaseH-like_dom_sf"/>
</dbReference>
<evidence type="ECO:0008006" key="3">
    <source>
        <dbReference type="Google" id="ProtNLM"/>
    </source>
</evidence>
<dbReference type="GO" id="GO:0000967">
    <property type="term" value="P:rRNA 5'-end processing"/>
    <property type="evidence" value="ECO:0007669"/>
    <property type="project" value="TreeGrafter"/>
</dbReference>
<protein>
    <recommendedName>
        <fullName evidence="3">Holliday junction resolvase</fullName>
    </recommendedName>
</protein>
<comment type="caution">
    <text evidence="1">The sequence shown here is derived from an EMBL/GenBank/DDBJ whole genome shotgun (WGS) entry which is preliminary data.</text>
</comment>
<name>A0AAD7UD53_9STRA</name>
<dbReference type="InterPro" id="IPR005227">
    <property type="entry name" value="YqgF"/>
</dbReference>
<dbReference type="SUPFAM" id="SSF53098">
    <property type="entry name" value="Ribonuclease H-like"/>
    <property type="match status" value="1"/>
</dbReference>
<dbReference type="EMBL" id="JAQMWT010000387">
    <property type="protein sequence ID" value="KAJ8602283.1"/>
    <property type="molecule type" value="Genomic_DNA"/>
</dbReference>
<sequence length="96" mass="10366">MAERASTLVVGLPLERNGTEAAQAALTRRFAQCLSDLAARYIPESQVFLWDERYSTQEAEVAFDGSAGLDALAACVILDSFFAEDGEGAELVPPQR</sequence>
<gene>
    <name evidence="1" type="ORF">CTAYLR_007852</name>
</gene>
<evidence type="ECO:0000313" key="2">
    <source>
        <dbReference type="Proteomes" id="UP001230188"/>
    </source>
</evidence>
<keyword evidence="2" id="KW-1185">Reference proteome</keyword>
<dbReference type="PANTHER" id="PTHR33317">
    <property type="entry name" value="POLYNUCLEOTIDYL TRANSFERASE, RIBONUCLEASE H-LIKE SUPERFAMILY PROTEIN"/>
    <property type="match status" value="1"/>
</dbReference>
<dbReference type="AlphaFoldDB" id="A0AAD7UD53"/>
<accession>A0AAD7UD53</accession>
<proteinExistence type="predicted"/>
<dbReference type="PANTHER" id="PTHR33317:SF4">
    <property type="entry name" value="POLYNUCLEOTIDYL TRANSFERASE, RIBONUCLEASE H-LIKE SUPERFAMILY PROTEIN"/>
    <property type="match status" value="1"/>
</dbReference>
<dbReference type="Pfam" id="PF03652">
    <property type="entry name" value="RuvX"/>
    <property type="match status" value="1"/>
</dbReference>
<dbReference type="Proteomes" id="UP001230188">
    <property type="component" value="Unassembled WGS sequence"/>
</dbReference>
<evidence type="ECO:0000313" key="1">
    <source>
        <dbReference type="EMBL" id="KAJ8602283.1"/>
    </source>
</evidence>